<evidence type="ECO:0008006" key="3">
    <source>
        <dbReference type="Google" id="ProtNLM"/>
    </source>
</evidence>
<dbReference type="Gene3D" id="3.40.630.30">
    <property type="match status" value="1"/>
</dbReference>
<evidence type="ECO:0000313" key="2">
    <source>
        <dbReference type="Proteomes" id="UP000301309"/>
    </source>
</evidence>
<sequence>MDESIAHPFLPRPVTGINGTIATLRALKGEDASSFGEFLEALSAETRERYSPHPLDRTEAERICAALDDPAALRFVLADARDDRVVAYLLAQFVIPEDEKVRYRNLGLTIEDGTDCRIAPSSPITCRATVSEPSF</sequence>
<keyword evidence="2" id="KW-1185">Reference proteome</keyword>
<dbReference type="AlphaFoldDB" id="A0A4D4LPA1"/>
<name>A0A4D4LPA1_STRVO</name>
<reference evidence="1 2" key="1">
    <citation type="journal article" date="2020" name="Int. J. Syst. Evol. Microbiol.">
        <title>Reclassification of Streptomyces castelarensis and Streptomyces sporoclivatus as later heterotypic synonyms of Streptomyces antimycoticus.</title>
        <authorList>
            <person name="Komaki H."/>
            <person name="Tamura T."/>
        </authorList>
    </citation>
    <scope>NUCLEOTIDE SEQUENCE [LARGE SCALE GENOMIC DNA]</scope>
    <source>
        <strain evidence="1 2">NBRC 13459</strain>
    </source>
</reference>
<proteinExistence type="predicted"/>
<organism evidence="1 2">
    <name type="scientific">Streptomyces violaceusniger</name>
    <dbReference type="NCBI Taxonomy" id="68280"/>
    <lineage>
        <taxon>Bacteria</taxon>
        <taxon>Bacillati</taxon>
        <taxon>Actinomycetota</taxon>
        <taxon>Actinomycetes</taxon>
        <taxon>Kitasatosporales</taxon>
        <taxon>Streptomycetaceae</taxon>
        <taxon>Streptomyces</taxon>
        <taxon>Streptomyces violaceusniger group</taxon>
    </lineage>
</organism>
<protein>
    <recommendedName>
        <fullName evidence="3">N-acetyltransferase domain-containing protein</fullName>
    </recommendedName>
</protein>
<dbReference type="EMBL" id="BJHW01000002">
    <property type="protein sequence ID" value="GDY60057.1"/>
    <property type="molecule type" value="Genomic_DNA"/>
</dbReference>
<accession>A0A4D4LPA1</accession>
<evidence type="ECO:0000313" key="1">
    <source>
        <dbReference type="EMBL" id="GDY60057.1"/>
    </source>
</evidence>
<comment type="caution">
    <text evidence="1">The sequence shown here is derived from an EMBL/GenBank/DDBJ whole genome shotgun (WGS) entry which is preliminary data.</text>
</comment>
<dbReference type="Proteomes" id="UP000301309">
    <property type="component" value="Unassembled WGS sequence"/>
</dbReference>
<gene>
    <name evidence="1" type="ORF">SVIO_106800</name>
</gene>